<protein>
    <recommendedName>
        <fullName evidence="3">ImmA/IrrE family metallo-endopeptidase</fullName>
    </recommendedName>
</protein>
<evidence type="ECO:0008006" key="3">
    <source>
        <dbReference type="Google" id="ProtNLM"/>
    </source>
</evidence>
<dbReference type="AlphaFoldDB" id="A0A5C5S7I2"/>
<reference evidence="1 2" key="1">
    <citation type="submission" date="2019-06" db="EMBL/GenBank/DDBJ databases">
        <title>Tsukamurella conjunctivitidis sp. nov., Tsukamurella assacharolytica sp. nov. and Tsukamurella sputae sp. nov. isolated from patients with conjunctivitis, bacteraemia (lymphoma) and respiratory infection (sputum) in Hong Kong.</title>
        <authorList>
            <person name="Teng J.L.L."/>
            <person name="Lee H.H."/>
            <person name="Fong J.Y.H."/>
            <person name="Fok K.M.N."/>
            <person name="Lau S.K.P."/>
            <person name="Woo P.C.Y."/>
        </authorList>
    </citation>
    <scope>NUCLEOTIDE SEQUENCE [LARGE SCALE GENOMIC DNA]</scope>
    <source>
        <strain evidence="1 2">HKU72</strain>
    </source>
</reference>
<dbReference type="EMBL" id="VIGX01000002">
    <property type="protein sequence ID" value="TWS30311.1"/>
    <property type="molecule type" value="Genomic_DNA"/>
</dbReference>
<organism evidence="1 2">
    <name type="scientific">Tsukamurella conjunctivitidis</name>
    <dbReference type="NCBI Taxonomy" id="2592068"/>
    <lineage>
        <taxon>Bacteria</taxon>
        <taxon>Bacillati</taxon>
        <taxon>Actinomycetota</taxon>
        <taxon>Actinomycetes</taxon>
        <taxon>Mycobacteriales</taxon>
        <taxon>Tsukamurellaceae</taxon>
        <taxon>Tsukamurella</taxon>
    </lineage>
</organism>
<keyword evidence="2" id="KW-1185">Reference proteome</keyword>
<evidence type="ECO:0000313" key="1">
    <source>
        <dbReference type="EMBL" id="TWS30311.1"/>
    </source>
</evidence>
<sequence>MTQAERRSALAHELVHDERQVYPRDVVLAAKEERTVETIAARRLIDLERLVEVLRWTRHATEAAEELWVDVPMLLALIRSLTEDERLWINMRVEEGPC</sequence>
<comment type="caution">
    <text evidence="1">The sequence shown here is derived from an EMBL/GenBank/DDBJ whole genome shotgun (WGS) entry which is preliminary data.</text>
</comment>
<dbReference type="Proteomes" id="UP000319375">
    <property type="component" value="Unassembled WGS sequence"/>
</dbReference>
<evidence type="ECO:0000313" key="2">
    <source>
        <dbReference type="Proteomes" id="UP000319375"/>
    </source>
</evidence>
<gene>
    <name evidence="1" type="ORF">FK530_07020</name>
</gene>
<proteinExistence type="predicted"/>
<dbReference type="OrthoDB" id="4727201at2"/>
<accession>A0A5C5S7I2</accession>
<name>A0A5C5S7I2_9ACTN</name>